<keyword evidence="2" id="KW-0614">Plasmid</keyword>
<accession>A0A0C4WUY8</accession>
<dbReference type="Gene3D" id="3.20.20.70">
    <property type="entry name" value="Aldolase class I"/>
    <property type="match status" value="1"/>
</dbReference>
<evidence type="ECO:0000313" key="2">
    <source>
        <dbReference type="EMBL" id="AJE23745.1"/>
    </source>
</evidence>
<dbReference type="GO" id="GO:0010181">
    <property type="term" value="F:FMN binding"/>
    <property type="evidence" value="ECO:0007669"/>
    <property type="project" value="InterPro"/>
</dbReference>
<dbReference type="KEGG" id="acx:Achr_f470"/>
<dbReference type="PANTHER" id="PTHR22893">
    <property type="entry name" value="NADH OXIDOREDUCTASE-RELATED"/>
    <property type="match status" value="1"/>
</dbReference>
<dbReference type="AlphaFoldDB" id="A0A0C4WUY8"/>
<geneLocation type="plasmid" evidence="2 3">
    <name>pAcX50f</name>
</geneLocation>
<dbReference type="PANTHER" id="PTHR22893:SF91">
    <property type="entry name" value="NADPH DEHYDROGENASE 2-RELATED"/>
    <property type="match status" value="1"/>
</dbReference>
<organism evidence="2 3">
    <name type="scientific">Azotobacter chroococcum NCIMB 8003</name>
    <dbReference type="NCBI Taxonomy" id="1328314"/>
    <lineage>
        <taxon>Bacteria</taxon>
        <taxon>Pseudomonadati</taxon>
        <taxon>Pseudomonadota</taxon>
        <taxon>Gammaproteobacteria</taxon>
        <taxon>Pseudomonadales</taxon>
        <taxon>Pseudomonadaceae</taxon>
        <taxon>Azotobacter</taxon>
    </lineage>
</organism>
<proteinExistence type="predicted"/>
<dbReference type="InterPro" id="IPR045247">
    <property type="entry name" value="Oye-like"/>
</dbReference>
<dbReference type="EMBL" id="CP010421">
    <property type="protein sequence ID" value="AJE23745.1"/>
    <property type="molecule type" value="Genomic_DNA"/>
</dbReference>
<dbReference type="GO" id="GO:0016491">
    <property type="term" value="F:oxidoreductase activity"/>
    <property type="evidence" value="ECO:0007669"/>
    <property type="project" value="InterPro"/>
</dbReference>
<dbReference type="SUPFAM" id="SSF51395">
    <property type="entry name" value="FMN-linked oxidoreductases"/>
    <property type="match status" value="1"/>
</dbReference>
<dbReference type="Pfam" id="PF00724">
    <property type="entry name" value="Oxidored_FMN"/>
    <property type="match status" value="1"/>
</dbReference>
<dbReference type="GO" id="GO:0005829">
    <property type="term" value="C:cytosol"/>
    <property type="evidence" value="ECO:0007669"/>
    <property type="project" value="TreeGrafter"/>
</dbReference>
<dbReference type="HOGENOM" id="CLU_012153_8_0_6"/>
<protein>
    <submittedName>
        <fullName evidence="2">NADH:flavin oxidoreductase / NADH oxidase family</fullName>
    </submittedName>
</protein>
<sequence>MNACRRGTMKSRKLPNRIVMPPMTRSRASQSGDEANELMAEYYAQRASAGLIVSEGTWISPMGKGYALTPGIYTQAKIAGWLKVTDAMHATGGRMFAQLWHVGRLSHTSLLNGRTPVSSLAIQAEDVKVFIDKDGQPGFVQGNPEKDFPILLKYTRSLARVSR</sequence>
<reference evidence="2 3" key="1">
    <citation type="journal article" date="2015" name="PLoS ONE">
        <title>Azotobacter Genomes: The Genome of Azotobacter chroococcum NCIMB 8003 (ATCC 4412).</title>
        <authorList>
            <person name="Robson R.L."/>
            <person name="Jones R."/>
            <person name="Robson R.M."/>
            <person name="Schwartz A."/>
            <person name="Richardson T.H."/>
        </authorList>
    </citation>
    <scope>NUCLEOTIDE SEQUENCE [LARGE SCALE GENOMIC DNA]</scope>
    <source>
        <strain evidence="2 3">NCIMB 8003</strain>
        <plasmid evidence="3">Plasmid pAcX50f</plasmid>
    </source>
</reference>
<evidence type="ECO:0000259" key="1">
    <source>
        <dbReference type="Pfam" id="PF00724"/>
    </source>
</evidence>
<feature type="domain" description="NADH:flavin oxidoreductase/NADH oxidase N-terminal" evidence="1">
    <location>
        <begin position="9"/>
        <end position="115"/>
    </location>
</feature>
<evidence type="ECO:0000313" key="3">
    <source>
        <dbReference type="Proteomes" id="UP000068210"/>
    </source>
</evidence>
<gene>
    <name evidence="2" type="ORF">Achr_f470</name>
</gene>
<dbReference type="InterPro" id="IPR001155">
    <property type="entry name" value="OxRdtase_FMN_N"/>
</dbReference>
<dbReference type="InterPro" id="IPR013785">
    <property type="entry name" value="Aldolase_TIM"/>
</dbReference>
<dbReference type="Proteomes" id="UP000068210">
    <property type="component" value="Plasmid pAcX50f"/>
</dbReference>
<keyword evidence="3" id="KW-1185">Reference proteome</keyword>
<name>A0A0C4WUY8_9GAMM</name>